<evidence type="ECO:0000256" key="4">
    <source>
        <dbReference type="ARBA" id="ARBA00022777"/>
    </source>
</evidence>
<dbReference type="GO" id="GO:0004674">
    <property type="term" value="F:protein serine/threonine kinase activity"/>
    <property type="evidence" value="ECO:0007669"/>
    <property type="project" value="UniProtKB-KW"/>
</dbReference>
<dbReference type="FunFam" id="3.30.200.20:FF:000131">
    <property type="entry name" value="Dual specificity protein kinase TTK"/>
    <property type="match status" value="1"/>
</dbReference>
<dbReference type="OrthoDB" id="20524at2759"/>
<keyword evidence="3 6" id="KW-0547">Nucleotide-binding</keyword>
<dbReference type="InterPro" id="IPR011009">
    <property type="entry name" value="Kinase-like_dom_sf"/>
</dbReference>
<feature type="compositionally biased region" description="Low complexity" evidence="7">
    <location>
        <begin position="185"/>
        <end position="208"/>
    </location>
</feature>
<dbReference type="CDD" id="cd14131">
    <property type="entry name" value="PKc_Mps1"/>
    <property type="match status" value="1"/>
</dbReference>
<dbReference type="GO" id="GO:0034501">
    <property type="term" value="P:protein localization to kinetochore"/>
    <property type="evidence" value="ECO:0007669"/>
    <property type="project" value="TreeGrafter"/>
</dbReference>
<dbReference type="GO" id="GO:0033316">
    <property type="term" value="P:meiotic spindle assembly checkpoint signaling"/>
    <property type="evidence" value="ECO:0007669"/>
    <property type="project" value="TreeGrafter"/>
</dbReference>
<proteinExistence type="predicted"/>
<dbReference type="InterPro" id="IPR008271">
    <property type="entry name" value="Ser/Thr_kinase_AS"/>
</dbReference>
<feature type="domain" description="Protein kinase" evidence="8">
    <location>
        <begin position="226"/>
        <end position="497"/>
    </location>
</feature>
<keyword evidence="4" id="KW-0418">Kinase</keyword>
<dbReference type="EMBL" id="JAEOAQ010000002">
    <property type="protein sequence ID" value="KAG5420790.1"/>
    <property type="molecule type" value="Genomic_DNA"/>
</dbReference>
<evidence type="ECO:0000259" key="8">
    <source>
        <dbReference type="PROSITE" id="PS50011"/>
    </source>
</evidence>
<reference evidence="9 10" key="1">
    <citation type="submission" date="2020-12" db="EMBL/GenBank/DDBJ databases">
        <title>Effect of drift, selection, and recombination on the evolution of hybrid genomes in Candida yeast pathogens.</title>
        <authorList>
            <person name="Mixao V."/>
            <person name="Ksiezopolska E."/>
            <person name="Saus E."/>
            <person name="Boekhout T."/>
            <person name="Gacser A."/>
            <person name="Gabaldon T."/>
        </authorList>
    </citation>
    <scope>NUCLEOTIDE SEQUENCE [LARGE SCALE GENOMIC DNA]</scope>
    <source>
        <strain evidence="9 10">BP57</strain>
    </source>
</reference>
<gene>
    <name evidence="9" type="ORF">I9W82_002671</name>
</gene>
<dbReference type="PANTHER" id="PTHR22974">
    <property type="entry name" value="MIXED LINEAGE PROTEIN KINASE"/>
    <property type="match status" value="1"/>
</dbReference>
<dbReference type="AlphaFoldDB" id="A0A8H7ZFD2"/>
<accession>A0A8H7ZFD2</accession>
<dbReference type="InterPro" id="IPR027084">
    <property type="entry name" value="Mps1_cat"/>
</dbReference>
<dbReference type="GO" id="GO:0005524">
    <property type="term" value="F:ATP binding"/>
    <property type="evidence" value="ECO:0007669"/>
    <property type="project" value="UniProtKB-UniRule"/>
</dbReference>
<dbReference type="PANTHER" id="PTHR22974:SF21">
    <property type="entry name" value="DUAL SPECIFICITY PROTEIN KINASE TTK"/>
    <property type="match status" value="1"/>
</dbReference>
<dbReference type="InterPro" id="IPR000719">
    <property type="entry name" value="Prot_kinase_dom"/>
</dbReference>
<evidence type="ECO:0000256" key="1">
    <source>
        <dbReference type="ARBA" id="ARBA00022527"/>
    </source>
</evidence>
<dbReference type="GO" id="GO:0005634">
    <property type="term" value="C:nucleus"/>
    <property type="evidence" value="ECO:0007669"/>
    <property type="project" value="TreeGrafter"/>
</dbReference>
<dbReference type="Gene3D" id="1.10.510.10">
    <property type="entry name" value="Transferase(Phosphotransferase) domain 1"/>
    <property type="match status" value="1"/>
</dbReference>
<name>A0A8H7ZFD2_9ASCO</name>
<dbReference type="SMART" id="SM00220">
    <property type="entry name" value="S_TKc"/>
    <property type="match status" value="1"/>
</dbReference>
<dbReference type="Proteomes" id="UP000669133">
    <property type="component" value="Unassembled WGS sequence"/>
</dbReference>
<dbReference type="PROSITE" id="PS00108">
    <property type="entry name" value="PROTEIN_KINASE_ST"/>
    <property type="match status" value="1"/>
</dbReference>
<keyword evidence="1" id="KW-0723">Serine/threonine-protein kinase</keyword>
<evidence type="ECO:0000256" key="3">
    <source>
        <dbReference type="ARBA" id="ARBA00022741"/>
    </source>
</evidence>
<dbReference type="SUPFAM" id="SSF56112">
    <property type="entry name" value="Protein kinase-like (PK-like)"/>
    <property type="match status" value="1"/>
</dbReference>
<dbReference type="GO" id="GO:0030447">
    <property type="term" value="P:filamentous growth"/>
    <property type="evidence" value="ECO:0007669"/>
    <property type="project" value="UniProtKB-ARBA"/>
</dbReference>
<evidence type="ECO:0000256" key="7">
    <source>
        <dbReference type="SAM" id="MobiDB-lite"/>
    </source>
</evidence>
<dbReference type="PROSITE" id="PS00107">
    <property type="entry name" value="PROTEIN_KINASE_ATP"/>
    <property type="match status" value="1"/>
</dbReference>
<organism evidence="9 10">
    <name type="scientific">Candida metapsilosis</name>
    <dbReference type="NCBI Taxonomy" id="273372"/>
    <lineage>
        <taxon>Eukaryota</taxon>
        <taxon>Fungi</taxon>
        <taxon>Dikarya</taxon>
        <taxon>Ascomycota</taxon>
        <taxon>Saccharomycotina</taxon>
        <taxon>Pichiomycetes</taxon>
        <taxon>Debaryomycetaceae</taxon>
        <taxon>Candida/Lodderomyces clade</taxon>
        <taxon>Candida</taxon>
    </lineage>
</organism>
<dbReference type="GO" id="GO:0007094">
    <property type="term" value="P:mitotic spindle assembly checkpoint signaling"/>
    <property type="evidence" value="ECO:0007669"/>
    <property type="project" value="TreeGrafter"/>
</dbReference>
<keyword evidence="10" id="KW-1185">Reference proteome</keyword>
<dbReference type="Pfam" id="PF00069">
    <property type="entry name" value="Pkinase"/>
    <property type="match status" value="1"/>
</dbReference>
<evidence type="ECO:0000256" key="2">
    <source>
        <dbReference type="ARBA" id="ARBA00022679"/>
    </source>
</evidence>
<evidence type="ECO:0000256" key="6">
    <source>
        <dbReference type="PROSITE-ProRule" id="PRU10141"/>
    </source>
</evidence>
<dbReference type="RefSeq" id="XP_067549906.1">
    <property type="nucleotide sequence ID" value="XM_067691552.1"/>
</dbReference>
<evidence type="ECO:0000256" key="5">
    <source>
        <dbReference type="ARBA" id="ARBA00022840"/>
    </source>
</evidence>
<feature type="binding site" evidence="6">
    <location>
        <position position="254"/>
    </location>
    <ligand>
        <name>ATP</name>
        <dbReference type="ChEBI" id="CHEBI:30616"/>
    </ligand>
</feature>
<comment type="caution">
    <text evidence="9">The sequence shown here is derived from an EMBL/GenBank/DDBJ whole genome shotgun (WGS) entry which is preliminary data.</text>
</comment>
<sequence length="549" mass="61856">MPLSSNRNMLEDDNTCAPPPSLSSYSIEMLNAKRNRSPVTGIYHQDFPERSTDLRKKFIAVFGHTTTTTENSLSDGLMEDKSVSTKSTITSTENRIKRRRYGKLLGAPKRASQNNTLEDDFIDEELIKRNVEERNKSPVKRQPLSDISNTFRKPVTPKKEEVVVAPHPQTTTTRTTSPPPPPAQAQPQAQPQPQIIAPTPAPSTSTAPPTAPPSEPRTFIVNNKRYEKLELLGRGGSSKVYRIKAVNGHQFALKKVTLNSVEEISSFKGEIELLRKLRNYKRVVKLYDSEVTKSSIYLIMEKGDIDLAMLFQHRLNMNLPLDLQFVRYHISEMFKCVKDVHDAGVVHSDLKPANFLMVRGVLKIIDFGIANAVPDHTANIYRESQIGTPNYMAPEALEEASMAEGKNTTWRVGRPSDIWSCGCIMYQFIYGRPPYASLTGTKRILAIMNPQYKVQYPDLGIGGVPVPQSAINLMRKCLARDPDDRWTVEQCLNSEFFHPKVVDENFITKIVHQSVNLGYNKRISGEGITTEAYDSLVNDIIDQIRTYNC</sequence>
<dbReference type="GO" id="GO:0000776">
    <property type="term" value="C:kinetochore"/>
    <property type="evidence" value="ECO:0007669"/>
    <property type="project" value="TreeGrafter"/>
</dbReference>
<evidence type="ECO:0000313" key="9">
    <source>
        <dbReference type="EMBL" id="KAG5420790.1"/>
    </source>
</evidence>
<keyword evidence="5 6" id="KW-0067">ATP-binding</keyword>
<keyword evidence="2" id="KW-0808">Transferase</keyword>
<dbReference type="GO" id="GO:0098813">
    <property type="term" value="P:nuclear chromosome segregation"/>
    <property type="evidence" value="ECO:0007669"/>
    <property type="project" value="UniProtKB-ARBA"/>
</dbReference>
<feature type="region of interest" description="Disordered" evidence="7">
    <location>
        <begin position="133"/>
        <end position="218"/>
    </location>
</feature>
<feature type="region of interest" description="Disordered" evidence="7">
    <location>
        <begin position="1"/>
        <end position="23"/>
    </location>
</feature>
<dbReference type="InterPro" id="IPR017441">
    <property type="entry name" value="Protein_kinase_ATP_BS"/>
</dbReference>
<evidence type="ECO:0000313" key="10">
    <source>
        <dbReference type="Proteomes" id="UP000669133"/>
    </source>
</evidence>
<dbReference type="GO" id="GO:0004712">
    <property type="term" value="F:protein serine/threonine/tyrosine kinase activity"/>
    <property type="evidence" value="ECO:0007669"/>
    <property type="project" value="TreeGrafter"/>
</dbReference>
<feature type="compositionally biased region" description="Low complexity" evidence="7">
    <location>
        <begin position="163"/>
        <end position="176"/>
    </location>
</feature>
<dbReference type="Gene3D" id="3.30.200.20">
    <property type="entry name" value="Phosphorylase Kinase, domain 1"/>
    <property type="match status" value="1"/>
</dbReference>
<dbReference type="GeneID" id="93651300"/>
<dbReference type="PROSITE" id="PS50011">
    <property type="entry name" value="PROTEIN_KINASE_DOM"/>
    <property type="match status" value="1"/>
</dbReference>
<protein>
    <submittedName>
        <fullName evidence="9">MPS1</fullName>
    </submittedName>
</protein>